<gene>
    <name evidence="7" type="ORF">NPIL_385771</name>
</gene>
<evidence type="ECO:0000256" key="1">
    <source>
        <dbReference type="ARBA" id="ARBA00022723"/>
    </source>
</evidence>
<keyword evidence="4" id="KW-0862">Zinc</keyword>
<sequence length="88" mass="10411">MFVFAKFIKSFHSTSLGSSVTQHALMHVLKTKETNFKYQCNHCLYGSNIATNFRNHLRRHSGEKPFKCEKCYRCFTTKQNMLKHLCYL</sequence>
<feature type="domain" description="C2H2-type" evidence="6">
    <location>
        <begin position="66"/>
        <end position="88"/>
    </location>
</feature>
<evidence type="ECO:0000256" key="3">
    <source>
        <dbReference type="ARBA" id="ARBA00022771"/>
    </source>
</evidence>
<keyword evidence="3 5" id="KW-0863">Zinc-finger</keyword>
<evidence type="ECO:0000259" key="6">
    <source>
        <dbReference type="PROSITE" id="PS50157"/>
    </source>
</evidence>
<accession>A0A8X6PFA8</accession>
<dbReference type="PROSITE" id="PS50157">
    <property type="entry name" value="ZINC_FINGER_C2H2_2"/>
    <property type="match status" value="2"/>
</dbReference>
<dbReference type="GO" id="GO:0008270">
    <property type="term" value="F:zinc ion binding"/>
    <property type="evidence" value="ECO:0007669"/>
    <property type="project" value="UniProtKB-KW"/>
</dbReference>
<keyword evidence="1" id="KW-0479">Metal-binding</keyword>
<reference evidence="7" key="1">
    <citation type="submission" date="2020-08" db="EMBL/GenBank/DDBJ databases">
        <title>Multicomponent nature underlies the extraordinary mechanical properties of spider dragline silk.</title>
        <authorList>
            <person name="Kono N."/>
            <person name="Nakamura H."/>
            <person name="Mori M."/>
            <person name="Yoshida Y."/>
            <person name="Ohtoshi R."/>
            <person name="Malay A.D."/>
            <person name="Moran D.A.P."/>
            <person name="Tomita M."/>
            <person name="Numata K."/>
            <person name="Arakawa K."/>
        </authorList>
    </citation>
    <scope>NUCLEOTIDE SEQUENCE</scope>
</reference>
<protein>
    <recommendedName>
        <fullName evidence="6">C2H2-type domain-containing protein</fullName>
    </recommendedName>
</protein>
<feature type="domain" description="C2H2-type" evidence="6">
    <location>
        <begin position="38"/>
        <end position="65"/>
    </location>
</feature>
<evidence type="ECO:0000313" key="7">
    <source>
        <dbReference type="EMBL" id="GFT68026.1"/>
    </source>
</evidence>
<dbReference type="Gene3D" id="3.30.160.60">
    <property type="entry name" value="Classic Zinc Finger"/>
    <property type="match status" value="2"/>
</dbReference>
<comment type="caution">
    <text evidence="7">The sequence shown here is derived from an EMBL/GenBank/DDBJ whole genome shotgun (WGS) entry which is preliminary data.</text>
</comment>
<evidence type="ECO:0000256" key="5">
    <source>
        <dbReference type="PROSITE-ProRule" id="PRU00042"/>
    </source>
</evidence>
<dbReference type="EMBL" id="BMAW01020412">
    <property type="protein sequence ID" value="GFT68026.1"/>
    <property type="molecule type" value="Genomic_DNA"/>
</dbReference>
<evidence type="ECO:0000313" key="8">
    <source>
        <dbReference type="Proteomes" id="UP000887013"/>
    </source>
</evidence>
<keyword evidence="2" id="KW-0677">Repeat</keyword>
<dbReference type="AlphaFoldDB" id="A0A8X6PFA8"/>
<evidence type="ECO:0000256" key="4">
    <source>
        <dbReference type="ARBA" id="ARBA00022833"/>
    </source>
</evidence>
<dbReference type="OrthoDB" id="6436001at2759"/>
<dbReference type="InterPro" id="IPR036236">
    <property type="entry name" value="Znf_C2H2_sf"/>
</dbReference>
<evidence type="ECO:0000256" key="2">
    <source>
        <dbReference type="ARBA" id="ARBA00022737"/>
    </source>
</evidence>
<proteinExistence type="predicted"/>
<name>A0A8X6PFA8_NEPPI</name>
<organism evidence="7 8">
    <name type="scientific">Nephila pilipes</name>
    <name type="common">Giant wood spider</name>
    <name type="synonym">Nephila maculata</name>
    <dbReference type="NCBI Taxonomy" id="299642"/>
    <lineage>
        <taxon>Eukaryota</taxon>
        <taxon>Metazoa</taxon>
        <taxon>Ecdysozoa</taxon>
        <taxon>Arthropoda</taxon>
        <taxon>Chelicerata</taxon>
        <taxon>Arachnida</taxon>
        <taxon>Araneae</taxon>
        <taxon>Araneomorphae</taxon>
        <taxon>Entelegynae</taxon>
        <taxon>Araneoidea</taxon>
        <taxon>Nephilidae</taxon>
        <taxon>Nephila</taxon>
    </lineage>
</organism>
<dbReference type="FunFam" id="3.30.160.60:FF:000100">
    <property type="entry name" value="Zinc finger 45-like"/>
    <property type="match status" value="1"/>
</dbReference>
<dbReference type="SUPFAM" id="SSF57667">
    <property type="entry name" value="beta-beta-alpha zinc fingers"/>
    <property type="match status" value="1"/>
</dbReference>
<keyword evidence="8" id="KW-1185">Reference proteome</keyword>
<dbReference type="InterPro" id="IPR013087">
    <property type="entry name" value="Znf_C2H2_type"/>
</dbReference>
<dbReference type="Proteomes" id="UP000887013">
    <property type="component" value="Unassembled WGS sequence"/>
</dbReference>